<proteinExistence type="predicted"/>
<dbReference type="Pfam" id="PF08708">
    <property type="entry name" value="PriCT_1"/>
    <property type="match status" value="1"/>
</dbReference>
<feature type="non-terminal residue" evidence="2">
    <location>
        <position position="1"/>
    </location>
</feature>
<comment type="caution">
    <text evidence="2">The sequence shown here is derived from an EMBL/GenBank/DDBJ whole genome shotgun (WGS) entry which is preliminary data.</text>
</comment>
<evidence type="ECO:0000259" key="1">
    <source>
        <dbReference type="SMART" id="SM00942"/>
    </source>
</evidence>
<dbReference type="RefSeq" id="WP_126992127.1">
    <property type="nucleotide sequence ID" value="NZ_JTFC01000172.1"/>
</dbReference>
<accession>A0A433RNV0</accession>
<keyword evidence="3" id="KW-1185">Reference proteome</keyword>
<name>A0A433RNV0_9BACL</name>
<evidence type="ECO:0000313" key="3">
    <source>
        <dbReference type="Proteomes" id="UP000288623"/>
    </source>
</evidence>
<dbReference type="InterPro" id="IPR014820">
    <property type="entry name" value="PriCT_1"/>
</dbReference>
<sequence>HFANGRVRGYIVTSKETLVKDAPSLSHWTPNVYCYGEYADPARTYIKGFEEKNLSQINTFVVDIDTKDHSINDILLACIDESIGEPSLIVESPRGYQVYFLLDKPFFISNKNDFRSLKVVKRIAENIKQSLAEVGADQYCNDFGFFRVPTDDNIRWYSEARYTPAELIQWSQRVDDDHGRTLYVVPRKLTTNNLLHAEWFTALLHATDIKGKKGQLGRNNTLFTLALTCFQEGIDKGRTYDMMDEFNSNLRYPLNIFEMRAIINSAYSGEYRGAKREYVEALLETYVHNGGDIKVNLGSTYWYKHKKARKDRVRSHYDEWENDIIAYLKDLSVPDEPFVWLTQKELCAALKMPQ</sequence>
<dbReference type="OrthoDB" id="1790977at2"/>
<dbReference type="EMBL" id="JTFC01000172">
    <property type="protein sequence ID" value="RUS50032.1"/>
    <property type="molecule type" value="Genomic_DNA"/>
</dbReference>
<feature type="non-terminal residue" evidence="2">
    <location>
        <position position="354"/>
    </location>
</feature>
<dbReference type="SMART" id="SM00942">
    <property type="entry name" value="PriCT_1"/>
    <property type="match status" value="1"/>
</dbReference>
<reference evidence="2 3" key="1">
    <citation type="submission" date="2014-11" db="EMBL/GenBank/DDBJ databases">
        <title>Genome sequence and analysis of novel Kurthia sp.</title>
        <authorList>
            <person name="Lawson J.N."/>
            <person name="Gonzalez J.E."/>
            <person name="Rinauldi L."/>
            <person name="Xuan Z."/>
            <person name="Firman A."/>
            <person name="Shaddox L."/>
            <person name="Trudeau A."/>
            <person name="Shah S."/>
            <person name="Reiman D."/>
        </authorList>
    </citation>
    <scope>NUCLEOTIDE SEQUENCE [LARGE SCALE GENOMIC DNA]</scope>
    <source>
        <strain evidence="2 3">3B1D</strain>
    </source>
</reference>
<dbReference type="Proteomes" id="UP000288623">
    <property type="component" value="Unassembled WGS sequence"/>
</dbReference>
<dbReference type="AlphaFoldDB" id="A0A433RNV0"/>
<feature type="domain" description="Primase C-terminal 1" evidence="1">
    <location>
        <begin position="207"/>
        <end position="272"/>
    </location>
</feature>
<evidence type="ECO:0000313" key="2">
    <source>
        <dbReference type="EMBL" id="RUS50032.1"/>
    </source>
</evidence>
<organism evidence="2 3">
    <name type="scientific">Candidatus Kurthia intestinigallinarum</name>
    <dbReference type="NCBI Taxonomy" id="1562256"/>
    <lineage>
        <taxon>Bacteria</taxon>
        <taxon>Bacillati</taxon>
        <taxon>Bacillota</taxon>
        <taxon>Bacilli</taxon>
        <taxon>Bacillales</taxon>
        <taxon>Caryophanaceae</taxon>
        <taxon>Kurthia</taxon>
    </lineage>
</organism>
<protein>
    <recommendedName>
        <fullName evidence="1">Primase C-terminal 1 domain-containing protein</fullName>
    </recommendedName>
</protein>
<gene>
    <name evidence="2" type="ORF">QI30_19535</name>
</gene>